<sequence length="143" mass="15371">MSQQPGAAGMAEAAGESHHKTTLDRLVYMANQIGWFFNSQPEMKRIPGILDHIQHFWDPRMRKEIFAHIDKTGGEGLEPNPLEALIQLKLAAEGKKPTKGEAERVETGQDRTGAAAAADQQGAQASPASAATRASEDEAVKGP</sequence>
<dbReference type="AlphaFoldDB" id="A0A4Q0MG99"/>
<proteinExistence type="predicted"/>
<comment type="caution">
    <text evidence="2">The sequence shown here is derived from an EMBL/GenBank/DDBJ whole genome shotgun (WGS) entry which is preliminary data.</text>
</comment>
<feature type="region of interest" description="Disordered" evidence="1">
    <location>
        <begin position="93"/>
        <end position="143"/>
    </location>
</feature>
<name>A0A4Q0MG99_9HYPH</name>
<dbReference type="Proteomes" id="UP000289708">
    <property type="component" value="Unassembled WGS sequence"/>
</dbReference>
<reference evidence="2 3" key="1">
    <citation type="submission" date="2018-12" db="EMBL/GenBank/DDBJ databases">
        <title>bacterium Hansschlegelia zhihuaiae S113.</title>
        <authorList>
            <person name="He J."/>
        </authorList>
    </citation>
    <scope>NUCLEOTIDE SEQUENCE [LARGE SCALE GENOMIC DNA]</scope>
    <source>
        <strain evidence="2 3">S 113</strain>
    </source>
</reference>
<gene>
    <name evidence="2" type="ORF">EK403_14385</name>
</gene>
<feature type="compositionally biased region" description="Basic and acidic residues" evidence="1">
    <location>
        <begin position="93"/>
        <end position="109"/>
    </location>
</feature>
<keyword evidence="3" id="KW-1185">Reference proteome</keyword>
<dbReference type="InterPro" id="IPR021074">
    <property type="entry name" value="Formate_DH_dsu"/>
</dbReference>
<dbReference type="OrthoDB" id="7409377at2"/>
<evidence type="ECO:0000256" key="1">
    <source>
        <dbReference type="SAM" id="MobiDB-lite"/>
    </source>
</evidence>
<feature type="compositionally biased region" description="Low complexity" evidence="1">
    <location>
        <begin position="110"/>
        <end position="133"/>
    </location>
</feature>
<dbReference type="RefSeq" id="WP_128778176.1">
    <property type="nucleotide sequence ID" value="NZ_RYFI01000014.1"/>
</dbReference>
<dbReference type="Pfam" id="PF11390">
    <property type="entry name" value="FdsD"/>
    <property type="match status" value="1"/>
</dbReference>
<evidence type="ECO:0008006" key="4">
    <source>
        <dbReference type="Google" id="ProtNLM"/>
    </source>
</evidence>
<dbReference type="EMBL" id="RYFI01000014">
    <property type="protein sequence ID" value="RXF72009.1"/>
    <property type="molecule type" value="Genomic_DNA"/>
</dbReference>
<evidence type="ECO:0000313" key="2">
    <source>
        <dbReference type="EMBL" id="RXF72009.1"/>
    </source>
</evidence>
<organism evidence="2 3">
    <name type="scientific">Hansschlegelia zhihuaiae</name>
    <dbReference type="NCBI Taxonomy" id="405005"/>
    <lineage>
        <taxon>Bacteria</taxon>
        <taxon>Pseudomonadati</taxon>
        <taxon>Pseudomonadota</taxon>
        <taxon>Alphaproteobacteria</taxon>
        <taxon>Hyphomicrobiales</taxon>
        <taxon>Methylopilaceae</taxon>
        <taxon>Hansschlegelia</taxon>
    </lineage>
</organism>
<protein>
    <recommendedName>
        <fullName evidence="4">Formate dehydrogenase</fullName>
    </recommendedName>
</protein>
<evidence type="ECO:0000313" key="3">
    <source>
        <dbReference type="Proteomes" id="UP000289708"/>
    </source>
</evidence>
<accession>A0A4Q0MG99</accession>
<feature type="compositionally biased region" description="Basic and acidic residues" evidence="1">
    <location>
        <begin position="134"/>
        <end position="143"/>
    </location>
</feature>